<proteinExistence type="predicted"/>
<name>A0A1R3JC17_9ROSI</name>
<dbReference type="AlphaFoldDB" id="A0A1R3JC17"/>
<dbReference type="InterPro" id="IPR039609">
    <property type="entry name" value="VQ_15/22"/>
</dbReference>
<dbReference type="PANTHER" id="PTHR33179">
    <property type="entry name" value="VQ MOTIF-CONTAINING PROTEIN"/>
    <property type="match status" value="1"/>
</dbReference>
<dbReference type="OrthoDB" id="1726347at2759"/>
<feature type="compositionally biased region" description="Basic and acidic residues" evidence="1">
    <location>
        <begin position="148"/>
        <end position="161"/>
    </location>
</feature>
<reference evidence="4" key="1">
    <citation type="submission" date="2013-09" db="EMBL/GenBank/DDBJ databases">
        <title>Corchorus olitorius genome sequencing.</title>
        <authorList>
            <person name="Alam M."/>
            <person name="Haque M.S."/>
            <person name="Islam M.S."/>
            <person name="Emdad E.M."/>
            <person name="Islam M.M."/>
            <person name="Ahmed B."/>
            <person name="Halim A."/>
            <person name="Hossen Q.M.M."/>
            <person name="Hossain M.Z."/>
            <person name="Ahmed R."/>
            <person name="Khan M.M."/>
            <person name="Islam R."/>
            <person name="Rashid M.M."/>
            <person name="Khan S.A."/>
            <person name="Rahman M.S."/>
            <person name="Alam M."/>
            <person name="Yahiya A.S."/>
            <person name="Khan M.S."/>
            <person name="Azam M.S."/>
            <person name="Haque T."/>
            <person name="Lashkar M.Z.H."/>
            <person name="Akhand A.I."/>
            <person name="Morshed G."/>
            <person name="Roy S."/>
            <person name="Uddin K.S."/>
            <person name="Rabeya T."/>
            <person name="Hossain A.S."/>
            <person name="Chowdhury A."/>
            <person name="Snigdha A.R."/>
            <person name="Mortoza M.S."/>
            <person name="Matin S.A."/>
            <person name="Hoque S.M.E."/>
            <person name="Islam M.K."/>
            <person name="Roy D.K."/>
            <person name="Haider R."/>
            <person name="Moosa M.M."/>
            <person name="Elias S.M."/>
            <person name="Hasan A.M."/>
            <person name="Jahan S."/>
            <person name="Shafiuddin M."/>
            <person name="Mahmood N."/>
            <person name="Shommy N.S."/>
        </authorList>
    </citation>
    <scope>NUCLEOTIDE SEQUENCE [LARGE SCALE GENOMIC DNA]</scope>
    <source>
        <strain evidence="4">cv. O-4</strain>
    </source>
</reference>
<dbReference type="EMBL" id="AWUE01016371">
    <property type="protein sequence ID" value="OMO92382.1"/>
    <property type="molecule type" value="Genomic_DNA"/>
</dbReference>
<evidence type="ECO:0000259" key="2">
    <source>
        <dbReference type="Pfam" id="PF05678"/>
    </source>
</evidence>
<evidence type="ECO:0000313" key="3">
    <source>
        <dbReference type="EMBL" id="OMO92382.1"/>
    </source>
</evidence>
<organism evidence="3 4">
    <name type="scientific">Corchorus olitorius</name>
    <dbReference type="NCBI Taxonomy" id="93759"/>
    <lineage>
        <taxon>Eukaryota</taxon>
        <taxon>Viridiplantae</taxon>
        <taxon>Streptophyta</taxon>
        <taxon>Embryophyta</taxon>
        <taxon>Tracheophyta</taxon>
        <taxon>Spermatophyta</taxon>
        <taxon>Magnoliopsida</taxon>
        <taxon>eudicotyledons</taxon>
        <taxon>Gunneridae</taxon>
        <taxon>Pentapetalae</taxon>
        <taxon>rosids</taxon>
        <taxon>malvids</taxon>
        <taxon>Malvales</taxon>
        <taxon>Malvaceae</taxon>
        <taxon>Grewioideae</taxon>
        <taxon>Apeibeae</taxon>
        <taxon>Corchorus</taxon>
    </lineage>
</organism>
<evidence type="ECO:0000256" key="1">
    <source>
        <dbReference type="SAM" id="MobiDB-lite"/>
    </source>
</evidence>
<dbReference type="PANTHER" id="PTHR33179:SF30">
    <property type="entry name" value="VQ DOMAIN-CONTAINING PROTEIN"/>
    <property type="match status" value="1"/>
</dbReference>
<dbReference type="Pfam" id="PF05678">
    <property type="entry name" value="VQ"/>
    <property type="match status" value="1"/>
</dbReference>
<sequence length="221" mass="24448">MNETASSMDQWMQFYQQTFDTSFDFSDATTVTTTGSSNNTSFGGGCVNQLTPKGCISKPIRRRSRASKRTPITLLNADAKNFRSLVQQLTGCRRRSTSISFGNPSAKGPVNINFALGAHNINFCSSTTPPHAAAHANSISQLLTNDYSPHDQSHQQQEDQHQQQSYQEQLSNSASCEEGECQFSDNYDSNITTDDFLLTSCLPRTAEIPQGFLMDDIYFLA</sequence>
<evidence type="ECO:0000313" key="4">
    <source>
        <dbReference type="Proteomes" id="UP000187203"/>
    </source>
</evidence>
<dbReference type="InterPro" id="IPR008889">
    <property type="entry name" value="VQ"/>
</dbReference>
<accession>A0A1R3JC17</accession>
<dbReference type="STRING" id="93759.A0A1R3JC17"/>
<keyword evidence="4" id="KW-1185">Reference proteome</keyword>
<comment type="caution">
    <text evidence="3">The sequence shown here is derived from an EMBL/GenBank/DDBJ whole genome shotgun (WGS) entry which is preliminary data.</text>
</comment>
<feature type="domain" description="VQ" evidence="2">
    <location>
        <begin position="73"/>
        <end position="92"/>
    </location>
</feature>
<gene>
    <name evidence="3" type="ORF">COLO4_17627</name>
</gene>
<dbReference type="Proteomes" id="UP000187203">
    <property type="component" value="Unassembled WGS sequence"/>
</dbReference>
<protein>
    <submittedName>
        <fullName evidence="3">VQ motif-containing protein</fullName>
    </submittedName>
</protein>
<feature type="region of interest" description="Disordered" evidence="1">
    <location>
        <begin position="144"/>
        <end position="171"/>
    </location>
</feature>